<organism evidence="1 2">
    <name type="scientific">Natronoflexus pectinivorans</name>
    <dbReference type="NCBI Taxonomy" id="682526"/>
    <lineage>
        <taxon>Bacteria</taxon>
        <taxon>Pseudomonadati</taxon>
        <taxon>Bacteroidota</taxon>
        <taxon>Bacteroidia</taxon>
        <taxon>Marinilabiliales</taxon>
        <taxon>Marinilabiliaceae</taxon>
        <taxon>Natronoflexus</taxon>
    </lineage>
</organism>
<dbReference type="AlphaFoldDB" id="A0A4R2GKQ9"/>
<dbReference type="Proteomes" id="UP000295221">
    <property type="component" value="Unassembled WGS sequence"/>
</dbReference>
<dbReference type="RefSeq" id="WP_132433400.1">
    <property type="nucleotide sequence ID" value="NZ_SLWK01000004.1"/>
</dbReference>
<protein>
    <submittedName>
        <fullName evidence="1">Uncharacterized protein</fullName>
    </submittedName>
</protein>
<evidence type="ECO:0000313" key="1">
    <source>
        <dbReference type="EMBL" id="TCO08816.1"/>
    </source>
</evidence>
<accession>A0A4R2GKQ9</accession>
<comment type="caution">
    <text evidence="1">The sequence shown here is derived from an EMBL/GenBank/DDBJ whole genome shotgun (WGS) entry which is preliminary data.</text>
</comment>
<dbReference type="EMBL" id="SLWK01000004">
    <property type="protein sequence ID" value="TCO08816.1"/>
    <property type="molecule type" value="Genomic_DNA"/>
</dbReference>
<evidence type="ECO:0000313" key="2">
    <source>
        <dbReference type="Proteomes" id="UP000295221"/>
    </source>
</evidence>
<proteinExistence type="predicted"/>
<dbReference type="OrthoDB" id="1119439at2"/>
<sequence length="198" mass="23193">MNQFRLTSSKNLLSREHGIFISADINHALIEYGLIVKSNYLQWLIYGEDPHPSKVNDLVLNMSDQLIDQNKINANLTEQLHRKTQKYLYDLPTRRRMALSFVLFNSVDFNKAMNELIDHDYSDKDKKRIVGREIEKEIYVTGSYNLENKILEYLTLEATLFVEEYKGLFRKLSRDRIIELIDVHGKTSIAQFSCSIVE</sequence>
<gene>
    <name evidence="1" type="ORF">EV194_104127</name>
</gene>
<reference evidence="1 2" key="1">
    <citation type="submission" date="2019-03" db="EMBL/GenBank/DDBJ databases">
        <title>Genomic Encyclopedia of Type Strains, Phase IV (KMG-IV): sequencing the most valuable type-strain genomes for metagenomic binning, comparative biology and taxonomic classification.</title>
        <authorList>
            <person name="Goeker M."/>
        </authorList>
    </citation>
    <scope>NUCLEOTIDE SEQUENCE [LARGE SCALE GENOMIC DNA]</scope>
    <source>
        <strain evidence="1 2">DSM 24179</strain>
    </source>
</reference>
<name>A0A4R2GKQ9_9BACT</name>
<keyword evidence="2" id="KW-1185">Reference proteome</keyword>